<evidence type="ECO:0000256" key="4">
    <source>
        <dbReference type="ARBA" id="ARBA00022576"/>
    </source>
</evidence>
<dbReference type="PROSITE" id="PS00105">
    <property type="entry name" value="AA_TRANSFER_CLASS_1"/>
    <property type="match status" value="1"/>
</dbReference>
<evidence type="ECO:0000313" key="10">
    <source>
        <dbReference type="Proteomes" id="UP000758603"/>
    </source>
</evidence>
<dbReference type="Gene3D" id="3.40.640.10">
    <property type="entry name" value="Type I PLP-dependent aspartate aminotransferase-like (Major domain)"/>
    <property type="match status" value="1"/>
</dbReference>
<dbReference type="PANTHER" id="PTHR11879:SF20">
    <property type="entry name" value="ASPARTATE AMINOTRANSFERASE"/>
    <property type="match status" value="1"/>
</dbReference>
<comment type="cofactor">
    <cofactor evidence="1">
        <name>pyridoxal 5'-phosphate</name>
        <dbReference type="ChEBI" id="CHEBI:597326"/>
    </cofactor>
</comment>
<dbReference type="InterPro" id="IPR000796">
    <property type="entry name" value="Asp_trans"/>
</dbReference>
<comment type="catalytic activity">
    <reaction evidence="7">
        <text>L-aspartate + 2-oxoglutarate = oxaloacetate + L-glutamate</text>
        <dbReference type="Rhea" id="RHEA:21824"/>
        <dbReference type="ChEBI" id="CHEBI:16452"/>
        <dbReference type="ChEBI" id="CHEBI:16810"/>
        <dbReference type="ChEBI" id="CHEBI:29985"/>
        <dbReference type="ChEBI" id="CHEBI:29991"/>
        <dbReference type="EC" id="2.6.1.1"/>
    </reaction>
</comment>
<comment type="subunit">
    <text evidence="3 7">Homodimer.</text>
</comment>
<dbReference type="RefSeq" id="XP_045958104.1">
    <property type="nucleotide sequence ID" value="XM_046105885.1"/>
</dbReference>
<dbReference type="Pfam" id="PF00155">
    <property type="entry name" value="Aminotran_1_2"/>
    <property type="match status" value="1"/>
</dbReference>
<sequence length="420" mass="46176">MSVFADIPQAAPDVAFSLVAAYKEDPSDRKVDLCPGFYRDENAEPWILPCVRKITNPPDIIRQAKDIIHADPDLDHEHLPLLGHPGLLAGGRKMAFGPPSPADDHARIASIQTVSGTGSNHLGARFLASSVLSGPGQTRSVWLPHPTWVNHPEIWALDAPAVAQRAYPYYDRERRALDRDGLLRTLARDARKGDVVVLHACAHNPTGLDPGRELWVEIGRICQERGLFVLFDSAYQGFATGSLDDDAFAIRHFLGRRMEFAVAQSFSKNLGLYGERVGALHVVAADAGTARRVEGSLARMSRAEVSTCPSYGARIAAAVLGSDELYAQWLRDLGTMSSRIMGMRRRLHGELVRRETPGSWGHLLTDIGMFSMTGLSREQCTVLKDRYHVYLLPSGRMSFTGLTGRNVGHVAEAIDQVVRE</sequence>
<evidence type="ECO:0000256" key="1">
    <source>
        <dbReference type="ARBA" id="ARBA00001933"/>
    </source>
</evidence>
<evidence type="ECO:0000259" key="8">
    <source>
        <dbReference type="Pfam" id="PF00155"/>
    </source>
</evidence>
<dbReference type="PRINTS" id="PR00799">
    <property type="entry name" value="TRANSAMINASE"/>
</dbReference>
<dbReference type="InterPro" id="IPR015421">
    <property type="entry name" value="PyrdxlP-dep_Trfase_major"/>
</dbReference>
<dbReference type="InterPro" id="IPR015424">
    <property type="entry name" value="PyrdxlP-dep_Trfase"/>
</dbReference>
<gene>
    <name evidence="9" type="ORF">BKA67DRAFT_645649</name>
</gene>
<name>A0A9P8UKE9_9PEZI</name>
<dbReference type="GeneID" id="70134776"/>
<evidence type="ECO:0000256" key="6">
    <source>
        <dbReference type="ARBA" id="ARBA00022898"/>
    </source>
</evidence>
<comment type="caution">
    <text evidence="9">The sequence shown here is derived from an EMBL/GenBank/DDBJ whole genome shotgun (WGS) entry which is preliminary data.</text>
</comment>
<dbReference type="GO" id="GO:0030170">
    <property type="term" value="F:pyridoxal phosphate binding"/>
    <property type="evidence" value="ECO:0007669"/>
    <property type="project" value="InterPro"/>
</dbReference>
<protein>
    <recommendedName>
        <fullName evidence="7">Aspartate aminotransferase</fullName>
        <ecNumber evidence="7">2.6.1.1</ecNumber>
    </recommendedName>
</protein>
<dbReference type="GO" id="GO:0004069">
    <property type="term" value="F:L-aspartate:2-oxoglutarate aminotransferase activity"/>
    <property type="evidence" value="ECO:0007669"/>
    <property type="project" value="UniProtKB-EC"/>
</dbReference>
<dbReference type="SUPFAM" id="SSF53383">
    <property type="entry name" value="PLP-dependent transferases"/>
    <property type="match status" value="1"/>
</dbReference>
<dbReference type="EMBL" id="JAGPXC010000004">
    <property type="protein sequence ID" value="KAH6653834.1"/>
    <property type="molecule type" value="Genomic_DNA"/>
</dbReference>
<comment type="similarity">
    <text evidence="2">Belongs to the class-I pyridoxal-phosphate-dependent aminotransferase family.</text>
</comment>
<dbReference type="InterPro" id="IPR004838">
    <property type="entry name" value="NHTrfase_class1_PyrdxlP-BS"/>
</dbReference>
<dbReference type="AlphaFoldDB" id="A0A9P8UKE9"/>
<keyword evidence="10" id="KW-1185">Reference proteome</keyword>
<dbReference type="GO" id="GO:0005829">
    <property type="term" value="C:cytosol"/>
    <property type="evidence" value="ECO:0007669"/>
    <property type="project" value="TreeGrafter"/>
</dbReference>
<dbReference type="InterPro" id="IPR015422">
    <property type="entry name" value="PyrdxlP-dep_Trfase_small"/>
</dbReference>
<dbReference type="Gene3D" id="3.90.1150.10">
    <property type="entry name" value="Aspartate Aminotransferase, domain 1"/>
    <property type="match status" value="1"/>
</dbReference>
<evidence type="ECO:0000256" key="7">
    <source>
        <dbReference type="RuleBase" id="RU000480"/>
    </source>
</evidence>
<evidence type="ECO:0000256" key="5">
    <source>
        <dbReference type="ARBA" id="ARBA00022679"/>
    </source>
</evidence>
<keyword evidence="5 7" id="KW-0808">Transferase</keyword>
<dbReference type="EC" id="2.6.1.1" evidence="7"/>
<dbReference type="InterPro" id="IPR004839">
    <property type="entry name" value="Aminotransferase_I/II_large"/>
</dbReference>
<comment type="miscellaneous">
    <text evidence="7">In eukaryotes there are cytoplasmic, mitochondrial and chloroplastic isozymes.</text>
</comment>
<dbReference type="GO" id="GO:0006532">
    <property type="term" value="P:aspartate biosynthetic process"/>
    <property type="evidence" value="ECO:0007669"/>
    <property type="project" value="TreeGrafter"/>
</dbReference>
<proteinExistence type="inferred from homology"/>
<dbReference type="Proteomes" id="UP000758603">
    <property type="component" value="Unassembled WGS sequence"/>
</dbReference>
<keyword evidence="6" id="KW-0663">Pyridoxal phosphate</keyword>
<evidence type="ECO:0000256" key="3">
    <source>
        <dbReference type="ARBA" id="ARBA00011738"/>
    </source>
</evidence>
<evidence type="ECO:0000256" key="2">
    <source>
        <dbReference type="ARBA" id="ARBA00007441"/>
    </source>
</evidence>
<evidence type="ECO:0000313" key="9">
    <source>
        <dbReference type="EMBL" id="KAH6653834.1"/>
    </source>
</evidence>
<accession>A0A9P8UKE9</accession>
<organism evidence="9 10">
    <name type="scientific">Truncatella angustata</name>
    <dbReference type="NCBI Taxonomy" id="152316"/>
    <lineage>
        <taxon>Eukaryota</taxon>
        <taxon>Fungi</taxon>
        <taxon>Dikarya</taxon>
        <taxon>Ascomycota</taxon>
        <taxon>Pezizomycotina</taxon>
        <taxon>Sordariomycetes</taxon>
        <taxon>Xylariomycetidae</taxon>
        <taxon>Amphisphaeriales</taxon>
        <taxon>Sporocadaceae</taxon>
        <taxon>Truncatella</taxon>
    </lineage>
</organism>
<dbReference type="CDD" id="cd00609">
    <property type="entry name" value="AAT_like"/>
    <property type="match status" value="1"/>
</dbReference>
<reference evidence="9" key="1">
    <citation type="journal article" date="2021" name="Nat. Commun.">
        <title>Genetic determinants of endophytism in the Arabidopsis root mycobiome.</title>
        <authorList>
            <person name="Mesny F."/>
            <person name="Miyauchi S."/>
            <person name="Thiergart T."/>
            <person name="Pickel B."/>
            <person name="Atanasova L."/>
            <person name="Karlsson M."/>
            <person name="Huettel B."/>
            <person name="Barry K.W."/>
            <person name="Haridas S."/>
            <person name="Chen C."/>
            <person name="Bauer D."/>
            <person name="Andreopoulos W."/>
            <person name="Pangilinan J."/>
            <person name="LaButti K."/>
            <person name="Riley R."/>
            <person name="Lipzen A."/>
            <person name="Clum A."/>
            <person name="Drula E."/>
            <person name="Henrissat B."/>
            <person name="Kohler A."/>
            <person name="Grigoriev I.V."/>
            <person name="Martin F.M."/>
            <person name="Hacquard S."/>
        </authorList>
    </citation>
    <scope>NUCLEOTIDE SEQUENCE</scope>
    <source>
        <strain evidence="9">MPI-SDFR-AT-0073</strain>
    </source>
</reference>
<dbReference type="PANTHER" id="PTHR11879">
    <property type="entry name" value="ASPARTATE AMINOTRANSFERASE"/>
    <property type="match status" value="1"/>
</dbReference>
<dbReference type="OrthoDB" id="550424at2759"/>
<feature type="domain" description="Aminotransferase class I/classII large" evidence="8">
    <location>
        <begin position="30"/>
        <end position="414"/>
    </location>
</feature>
<keyword evidence="4 7" id="KW-0032">Aminotransferase</keyword>